<name>A0A9D1SHZ5_9FIRM</name>
<proteinExistence type="predicted"/>
<gene>
    <name evidence="1" type="ORF">IAB69_00645</name>
</gene>
<evidence type="ECO:0000313" key="1">
    <source>
        <dbReference type="EMBL" id="HIU61144.1"/>
    </source>
</evidence>
<dbReference type="AlphaFoldDB" id="A0A9D1SHZ5"/>
<evidence type="ECO:0000313" key="2">
    <source>
        <dbReference type="Proteomes" id="UP000824110"/>
    </source>
</evidence>
<reference evidence="1" key="2">
    <citation type="journal article" date="2021" name="PeerJ">
        <title>Extensive microbial diversity within the chicken gut microbiome revealed by metagenomics and culture.</title>
        <authorList>
            <person name="Gilroy R."/>
            <person name="Ravi A."/>
            <person name="Getino M."/>
            <person name="Pursley I."/>
            <person name="Horton D.L."/>
            <person name="Alikhan N.F."/>
            <person name="Baker D."/>
            <person name="Gharbi K."/>
            <person name="Hall N."/>
            <person name="Watson M."/>
            <person name="Adriaenssens E.M."/>
            <person name="Foster-Nyarko E."/>
            <person name="Jarju S."/>
            <person name="Secka A."/>
            <person name="Antonio M."/>
            <person name="Oren A."/>
            <person name="Chaudhuri R.R."/>
            <person name="La Ragione R."/>
            <person name="Hildebrand F."/>
            <person name="Pallen M.J."/>
        </authorList>
    </citation>
    <scope>NUCLEOTIDE SEQUENCE</scope>
    <source>
        <strain evidence="1">CHK195-12923</strain>
    </source>
</reference>
<sequence length="74" mass="7856">MPESLRATALRGAARCIFGSPACLQWCGSRAGVPSAPSHRDKYPGYVVSGGGHDFSNSGIIHKKIIDFLLSPEL</sequence>
<reference evidence="1" key="1">
    <citation type="submission" date="2020-10" db="EMBL/GenBank/DDBJ databases">
        <authorList>
            <person name="Gilroy R."/>
        </authorList>
    </citation>
    <scope>NUCLEOTIDE SEQUENCE</scope>
    <source>
        <strain evidence="1">CHK195-12923</strain>
    </source>
</reference>
<comment type="caution">
    <text evidence="1">The sequence shown here is derived from an EMBL/GenBank/DDBJ whole genome shotgun (WGS) entry which is preliminary data.</text>
</comment>
<dbReference type="EMBL" id="DVNE01000007">
    <property type="protein sequence ID" value="HIU61144.1"/>
    <property type="molecule type" value="Genomic_DNA"/>
</dbReference>
<accession>A0A9D1SHZ5</accession>
<protein>
    <submittedName>
        <fullName evidence="1">Uncharacterized protein</fullName>
    </submittedName>
</protein>
<dbReference type="Proteomes" id="UP000824110">
    <property type="component" value="Unassembled WGS sequence"/>
</dbReference>
<organism evidence="1 2">
    <name type="scientific">Candidatus Coproplasma excrementigallinarum</name>
    <dbReference type="NCBI Taxonomy" id="2840747"/>
    <lineage>
        <taxon>Bacteria</taxon>
        <taxon>Bacillati</taxon>
        <taxon>Bacillota</taxon>
        <taxon>Clostridia</taxon>
        <taxon>Eubacteriales</taxon>
        <taxon>Candidatus Coproplasma</taxon>
    </lineage>
</organism>